<evidence type="ECO:0000256" key="5">
    <source>
        <dbReference type="ARBA" id="ARBA00023295"/>
    </source>
</evidence>
<evidence type="ECO:0000313" key="7">
    <source>
        <dbReference type="EMBL" id="GAA0504807.1"/>
    </source>
</evidence>
<dbReference type="CDD" id="cd16900">
    <property type="entry name" value="endolysin_R21-like"/>
    <property type="match status" value="1"/>
</dbReference>
<sequence>MASGGPEMNALQRRAAAAALAVAIAAPAEGLRNWAYRDPVGIPTICFGYTRGVQMGDYKDTAECRGLLTSEMLAAVDQVERCVPGLPAQVLAAFADAVYNLGPTIACSVSQSTAARMLRAGDLVGACNQLPRWNKARVAGLLVELPGLTKRRGIARDTCLQGAA</sequence>
<keyword evidence="2 6" id="KW-0929">Antimicrobial</keyword>
<keyword evidence="5 6" id="KW-0326">Glycosidase</keyword>
<evidence type="ECO:0000256" key="4">
    <source>
        <dbReference type="ARBA" id="ARBA00022801"/>
    </source>
</evidence>
<dbReference type="EC" id="3.2.1.17" evidence="6"/>
<comment type="catalytic activity">
    <reaction evidence="1 6">
        <text>Hydrolysis of (1-&gt;4)-beta-linkages between N-acetylmuramic acid and N-acetyl-D-glucosamine residues in a peptidoglycan and between N-acetyl-D-glucosamine residues in chitodextrins.</text>
        <dbReference type="EC" id="3.2.1.17"/>
    </reaction>
</comment>
<proteinExistence type="inferred from homology"/>
<gene>
    <name evidence="7" type="ORF">GCM10009097_22230</name>
</gene>
<reference evidence="7 8" key="1">
    <citation type="journal article" date="2019" name="Int. J. Syst. Evol. Microbiol.">
        <title>The Global Catalogue of Microorganisms (GCM) 10K type strain sequencing project: providing services to taxonomists for standard genome sequencing and annotation.</title>
        <authorList>
            <consortium name="The Broad Institute Genomics Platform"/>
            <consortium name="The Broad Institute Genome Sequencing Center for Infectious Disease"/>
            <person name="Wu L."/>
            <person name="Ma J."/>
        </authorList>
    </citation>
    <scope>NUCLEOTIDE SEQUENCE [LARGE SCALE GENOMIC DNA]</scope>
    <source>
        <strain evidence="7 8">JCM 14330</strain>
    </source>
</reference>
<comment type="caution">
    <text evidence="7">The sequence shown here is derived from an EMBL/GenBank/DDBJ whole genome shotgun (WGS) entry which is preliminary data.</text>
</comment>
<protein>
    <recommendedName>
        <fullName evidence="6">Lysozyme</fullName>
        <ecNumber evidence="6">3.2.1.17</ecNumber>
    </recommendedName>
</protein>
<organism evidence="7 8">
    <name type="scientific">Pigmentiphaga daeguensis</name>
    <dbReference type="NCBI Taxonomy" id="414049"/>
    <lineage>
        <taxon>Bacteria</taxon>
        <taxon>Pseudomonadati</taxon>
        <taxon>Pseudomonadota</taxon>
        <taxon>Betaproteobacteria</taxon>
        <taxon>Burkholderiales</taxon>
        <taxon>Alcaligenaceae</taxon>
        <taxon>Pigmentiphaga</taxon>
    </lineage>
</organism>
<dbReference type="InterPro" id="IPR034690">
    <property type="entry name" value="Endolysin_T4_type"/>
</dbReference>
<dbReference type="Pfam" id="PF00959">
    <property type="entry name" value="Phage_lysozyme"/>
    <property type="match status" value="1"/>
</dbReference>
<evidence type="ECO:0000313" key="8">
    <source>
        <dbReference type="Proteomes" id="UP001501706"/>
    </source>
</evidence>
<evidence type="ECO:0000256" key="2">
    <source>
        <dbReference type="ARBA" id="ARBA00022529"/>
    </source>
</evidence>
<evidence type="ECO:0000256" key="1">
    <source>
        <dbReference type="ARBA" id="ARBA00000632"/>
    </source>
</evidence>
<accession>A0ABN1BT72</accession>
<dbReference type="SUPFAM" id="SSF53955">
    <property type="entry name" value="Lysozyme-like"/>
    <property type="match status" value="1"/>
</dbReference>
<dbReference type="InterPro" id="IPR051018">
    <property type="entry name" value="Bacteriophage_GH24"/>
</dbReference>
<dbReference type="InterPro" id="IPR002196">
    <property type="entry name" value="Glyco_hydro_24"/>
</dbReference>
<dbReference type="Gene3D" id="1.10.530.40">
    <property type="match status" value="1"/>
</dbReference>
<dbReference type="PANTHER" id="PTHR38107">
    <property type="match status" value="1"/>
</dbReference>
<keyword evidence="4 6" id="KW-0378">Hydrolase</keyword>
<dbReference type="EMBL" id="BAAAEN010000007">
    <property type="protein sequence ID" value="GAA0504807.1"/>
    <property type="molecule type" value="Genomic_DNA"/>
</dbReference>
<keyword evidence="3 6" id="KW-0081">Bacteriolytic enzyme</keyword>
<dbReference type="Proteomes" id="UP001501706">
    <property type="component" value="Unassembled WGS sequence"/>
</dbReference>
<dbReference type="InterPro" id="IPR023346">
    <property type="entry name" value="Lysozyme-like_dom_sf"/>
</dbReference>
<evidence type="ECO:0000256" key="6">
    <source>
        <dbReference type="RuleBase" id="RU003788"/>
    </source>
</evidence>
<evidence type="ECO:0000256" key="3">
    <source>
        <dbReference type="ARBA" id="ARBA00022638"/>
    </source>
</evidence>
<keyword evidence="8" id="KW-1185">Reference proteome</keyword>
<comment type="similarity">
    <text evidence="6">Belongs to the glycosyl hydrolase 24 family.</text>
</comment>
<dbReference type="HAMAP" id="MF_04110">
    <property type="entry name" value="ENDOLYSIN_T4"/>
    <property type="match status" value="1"/>
</dbReference>
<dbReference type="PANTHER" id="PTHR38107:SF3">
    <property type="entry name" value="LYSOZYME RRRD-RELATED"/>
    <property type="match status" value="1"/>
</dbReference>
<name>A0ABN1BT72_9BURK</name>
<dbReference type="InterPro" id="IPR023347">
    <property type="entry name" value="Lysozyme_dom_sf"/>
</dbReference>